<accession>A0A0L8VE00</accession>
<dbReference type="EMBL" id="LGIA01000024">
    <property type="protein sequence ID" value="KOH46593.1"/>
    <property type="molecule type" value="Genomic_DNA"/>
</dbReference>
<evidence type="ECO:0000313" key="8">
    <source>
        <dbReference type="EMBL" id="KOH46593.1"/>
    </source>
</evidence>
<keyword evidence="9" id="KW-1185">Reference proteome</keyword>
<dbReference type="InterPro" id="IPR042175">
    <property type="entry name" value="Cell/Rod_MreC_2"/>
</dbReference>
<dbReference type="InterPro" id="IPR007221">
    <property type="entry name" value="MreC"/>
</dbReference>
<evidence type="ECO:0000313" key="9">
    <source>
        <dbReference type="Proteomes" id="UP000036958"/>
    </source>
</evidence>
<proteinExistence type="inferred from homology"/>
<evidence type="ECO:0000259" key="7">
    <source>
        <dbReference type="Pfam" id="PF04085"/>
    </source>
</evidence>
<keyword evidence="3" id="KW-0133">Cell shape</keyword>
<reference evidence="9" key="1">
    <citation type="submission" date="2015-07" db="EMBL/GenBank/DDBJ databases">
        <title>Genome sequencing of Sunxiuqinia dokdonensis strain SK.</title>
        <authorList>
            <person name="Ahn S."/>
            <person name="Kim B.-C."/>
        </authorList>
    </citation>
    <scope>NUCLEOTIDE SEQUENCE [LARGE SCALE GENOMIC DNA]</scope>
    <source>
        <strain evidence="9">SK</strain>
    </source>
</reference>
<dbReference type="InterPro" id="IPR042177">
    <property type="entry name" value="Cell/Rod_1"/>
</dbReference>
<protein>
    <recommendedName>
        <fullName evidence="2">Cell shape-determining protein MreC</fullName>
    </recommendedName>
    <alternativeName>
        <fullName evidence="4">Cell shape protein MreC</fullName>
    </alternativeName>
</protein>
<dbReference type="OrthoDB" id="9811827at2"/>
<dbReference type="InterPro" id="IPR055342">
    <property type="entry name" value="MreC_beta-barrel_core"/>
</dbReference>
<evidence type="ECO:0000256" key="6">
    <source>
        <dbReference type="SAM" id="Phobius"/>
    </source>
</evidence>
<dbReference type="Pfam" id="PF04085">
    <property type="entry name" value="MreC"/>
    <property type="match status" value="1"/>
</dbReference>
<keyword evidence="6" id="KW-0472">Membrane</keyword>
<keyword evidence="5" id="KW-0175">Coiled coil</keyword>
<evidence type="ECO:0000256" key="5">
    <source>
        <dbReference type="SAM" id="Coils"/>
    </source>
</evidence>
<organism evidence="8 9">
    <name type="scientific">Sunxiuqinia dokdonensis</name>
    <dbReference type="NCBI Taxonomy" id="1409788"/>
    <lineage>
        <taxon>Bacteria</taxon>
        <taxon>Pseudomonadati</taxon>
        <taxon>Bacteroidota</taxon>
        <taxon>Bacteroidia</taxon>
        <taxon>Marinilabiliales</taxon>
        <taxon>Prolixibacteraceae</taxon>
        <taxon>Sunxiuqinia</taxon>
    </lineage>
</organism>
<feature type="coiled-coil region" evidence="5">
    <location>
        <begin position="60"/>
        <end position="87"/>
    </location>
</feature>
<comment type="similarity">
    <text evidence="1">Belongs to the MreC family.</text>
</comment>
<dbReference type="PANTHER" id="PTHR34138:SF1">
    <property type="entry name" value="CELL SHAPE-DETERMINING PROTEIN MREC"/>
    <property type="match status" value="1"/>
</dbReference>
<dbReference type="Proteomes" id="UP000036958">
    <property type="component" value="Unassembled WGS sequence"/>
</dbReference>
<feature type="domain" description="Rod shape-determining protein MreC beta-barrel core" evidence="7">
    <location>
        <begin position="110"/>
        <end position="257"/>
    </location>
</feature>
<dbReference type="Gene3D" id="2.40.10.340">
    <property type="entry name" value="Rod shape-determining protein MreC, domain 1"/>
    <property type="match status" value="1"/>
</dbReference>
<dbReference type="RefSeq" id="WP_053179529.1">
    <property type="nucleotide sequence ID" value="NZ_LGIA01000024.1"/>
</dbReference>
<evidence type="ECO:0000256" key="4">
    <source>
        <dbReference type="ARBA" id="ARBA00032089"/>
    </source>
</evidence>
<dbReference type="NCBIfam" id="NF010532">
    <property type="entry name" value="PRK13922.9-3"/>
    <property type="match status" value="1"/>
</dbReference>
<dbReference type="PATRIC" id="fig|1409788.3.peg.585"/>
<evidence type="ECO:0000256" key="1">
    <source>
        <dbReference type="ARBA" id="ARBA00009369"/>
    </source>
</evidence>
<dbReference type="Gene3D" id="2.40.10.350">
    <property type="entry name" value="Rod shape-determining protein MreC, domain 2"/>
    <property type="match status" value="1"/>
</dbReference>
<dbReference type="GO" id="GO:0008360">
    <property type="term" value="P:regulation of cell shape"/>
    <property type="evidence" value="ECO:0007669"/>
    <property type="project" value="UniProtKB-KW"/>
</dbReference>
<evidence type="ECO:0000256" key="2">
    <source>
        <dbReference type="ARBA" id="ARBA00013855"/>
    </source>
</evidence>
<comment type="caution">
    <text evidence="8">The sequence shown here is derived from an EMBL/GenBank/DDBJ whole genome shotgun (WGS) entry which is preliminary data.</text>
</comment>
<dbReference type="STRING" id="1409788.NC99_05700"/>
<keyword evidence="6" id="KW-0812">Transmembrane</keyword>
<gene>
    <name evidence="8" type="ORF">NC99_05700</name>
</gene>
<keyword evidence="6" id="KW-1133">Transmembrane helix</keyword>
<name>A0A0L8VE00_9BACT</name>
<dbReference type="AlphaFoldDB" id="A0A0L8VE00"/>
<dbReference type="GO" id="GO:0005886">
    <property type="term" value="C:plasma membrane"/>
    <property type="evidence" value="ECO:0007669"/>
    <property type="project" value="TreeGrafter"/>
</dbReference>
<sequence length="275" mass="31394">MRSLLQFLARFHVFFLFLALEVISLILIVNYNNFQRVRFLNSSNQLSASVYEMSSNLTSYFQLKRINEELARENAELQTKLQKLQVLDIFSHADTSVISDTTYQFIPARIINNSVNKQHNYVTLNKGLLDGIEQDMGIIGPDGVVGVVTNVSKHYSSGPSILNRRWRVSAKIKKNNYFGSLYWNGNDPQYARLNEIPFHVELAVGDTIVTSGYSSIFPEGILIGVIDEFNHDSGANFYQINIRLSTNFKTISHVELVKNNFLEEQINLEEQNTDD</sequence>
<feature type="transmembrane region" description="Helical" evidence="6">
    <location>
        <begin position="7"/>
        <end position="29"/>
    </location>
</feature>
<evidence type="ECO:0000256" key="3">
    <source>
        <dbReference type="ARBA" id="ARBA00022960"/>
    </source>
</evidence>
<dbReference type="PANTHER" id="PTHR34138">
    <property type="entry name" value="CELL SHAPE-DETERMINING PROTEIN MREC"/>
    <property type="match status" value="1"/>
</dbReference>